<evidence type="ECO:0000259" key="4">
    <source>
        <dbReference type="Pfam" id="PF07987"/>
    </source>
</evidence>
<dbReference type="HOGENOM" id="CLU_087540_0_0_11"/>
<keyword evidence="2" id="KW-0812">Transmembrane</keyword>
<dbReference type="InterPro" id="IPR038507">
    <property type="entry name" value="YcnI-like_sf"/>
</dbReference>
<evidence type="ECO:0000256" key="1">
    <source>
        <dbReference type="SAM" id="MobiDB-lite"/>
    </source>
</evidence>
<organism evidence="5 6">
    <name type="scientific">Gordonia bronchialis (strain ATCC 25592 / DSM 43247 / BCRC 13721 / JCM 3198 / KCTC 3076 / NBRC 16047 / NCTC 10667)</name>
    <name type="common">Rhodococcus bronchialis</name>
    <dbReference type="NCBI Taxonomy" id="526226"/>
    <lineage>
        <taxon>Bacteria</taxon>
        <taxon>Bacillati</taxon>
        <taxon>Actinomycetota</taxon>
        <taxon>Actinomycetes</taxon>
        <taxon>Mycobacteriales</taxon>
        <taxon>Gordoniaceae</taxon>
        <taxon>Gordonia</taxon>
    </lineage>
</organism>
<dbReference type="AlphaFoldDB" id="D0L515"/>
<dbReference type="CDD" id="cd08545">
    <property type="entry name" value="YcnI_like"/>
    <property type="match status" value="1"/>
</dbReference>
<evidence type="ECO:0000313" key="6">
    <source>
        <dbReference type="Proteomes" id="UP000001219"/>
    </source>
</evidence>
<dbReference type="Gene3D" id="2.60.40.2230">
    <property type="entry name" value="Uncharacterised protein YcnI-like PF07987, DUF1775"/>
    <property type="match status" value="1"/>
</dbReference>
<keyword evidence="2" id="KW-1133">Transmembrane helix</keyword>
<evidence type="ECO:0000256" key="3">
    <source>
        <dbReference type="SAM" id="SignalP"/>
    </source>
</evidence>
<sequence length="233" mass="23338">MLNNNSRGSVAMRRLIGPAAAAAVVGVASLTGAGVASAHVTANTTTVTQGGYGIVNFVVPNEEDVPTVSVRVSLPNLAGARTEPMAGWKSQVIEDPATKQVTAVVWTADPGQGIPVGQFAEFRVQGGPFPDEETVSLPAVQTYANGTTVDWSQPENADGSEPDHPAPTVSLPEGSGDGHHGAPNASNSDSSSTSDTAARWLGGAGLLVGALGALFGVAALTRRGRSGGGSGDA</sequence>
<dbReference type="EMBL" id="CP001802">
    <property type="protein sequence ID" value="ACY20467.1"/>
    <property type="molecule type" value="Genomic_DNA"/>
</dbReference>
<feature type="domain" description="YncI copper-binding" evidence="4">
    <location>
        <begin position="39"/>
        <end position="171"/>
    </location>
</feature>
<evidence type="ECO:0000256" key="2">
    <source>
        <dbReference type="SAM" id="Phobius"/>
    </source>
</evidence>
<evidence type="ECO:0000313" key="5">
    <source>
        <dbReference type="EMBL" id="ACY20467.1"/>
    </source>
</evidence>
<dbReference type="KEGG" id="gbr:Gbro_1159"/>
<dbReference type="STRING" id="526226.Gbro_1159"/>
<dbReference type="Pfam" id="PF07987">
    <property type="entry name" value="DUF1775"/>
    <property type="match status" value="1"/>
</dbReference>
<feature type="region of interest" description="Disordered" evidence="1">
    <location>
        <begin position="149"/>
        <end position="196"/>
    </location>
</feature>
<dbReference type="Proteomes" id="UP000001219">
    <property type="component" value="Chromosome"/>
</dbReference>
<proteinExistence type="predicted"/>
<dbReference type="eggNOG" id="COG4549">
    <property type="taxonomic scope" value="Bacteria"/>
</dbReference>
<protein>
    <submittedName>
        <fullName evidence="5">Nuclear export factor GLE1</fullName>
    </submittedName>
</protein>
<accession>D0L515</accession>
<feature type="signal peptide" evidence="3">
    <location>
        <begin position="1"/>
        <end position="38"/>
    </location>
</feature>
<name>D0L515_GORB4</name>
<dbReference type="InterPro" id="IPR012533">
    <property type="entry name" value="YcnI-copper_dom"/>
</dbReference>
<keyword evidence="2" id="KW-0472">Membrane</keyword>
<dbReference type="OrthoDB" id="9810871at2"/>
<gene>
    <name evidence="5" type="ordered locus">Gbro_1159</name>
</gene>
<feature type="transmembrane region" description="Helical" evidence="2">
    <location>
        <begin position="200"/>
        <end position="220"/>
    </location>
</feature>
<reference evidence="5 6" key="2">
    <citation type="journal article" date="2010" name="Stand. Genomic Sci.">
        <title>Complete genome sequence of Gordonia bronchialis type strain (3410).</title>
        <authorList>
            <person name="Ivanova N."/>
            <person name="Sikorski J."/>
            <person name="Jando M."/>
            <person name="Lapidus A."/>
            <person name="Nolan M."/>
            <person name="Lucas S."/>
            <person name="Del Rio T.G."/>
            <person name="Tice H."/>
            <person name="Copeland A."/>
            <person name="Cheng J.F."/>
            <person name="Chen F."/>
            <person name="Bruce D."/>
            <person name="Goodwin L."/>
            <person name="Pitluck S."/>
            <person name="Mavromatis K."/>
            <person name="Ovchinnikova G."/>
            <person name="Pati A."/>
            <person name="Chen A."/>
            <person name="Palaniappan K."/>
            <person name="Land M."/>
            <person name="Hauser L."/>
            <person name="Chang Y.J."/>
            <person name="Jeffries C.D."/>
            <person name="Chain P."/>
            <person name="Saunders E."/>
            <person name="Han C."/>
            <person name="Detter J.C."/>
            <person name="Brettin T."/>
            <person name="Rohde M."/>
            <person name="Goker M."/>
            <person name="Bristow J."/>
            <person name="Eisen J.A."/>
            <person name="Markowitz V."/>
            <person name="Hugenholtz P."/>
            <person name="Klenk H.P."/>
            <person name="Kyrpides N.C."/>
        </authorList>
    </citation>
    <scope>NUCLEOTIDE SEQUENCE [LARGE SCALE GENOMIC DNA]</scope>
    <source>
        <strain evidence="6">ATCC 25592 / DSM 43247 / BCRC 13721 / JCM 3198 / KCTC 3076 / NBRC 16047 / NCTC 10667</strain>
    </source>
</reference>
<keyword evidence="6" id="KW-1185">Reference proteome</keyword>
<keyword evidence="3" id="KW-0732">Signal</keyword>
<reference evidence="6" key="1">
    <citation type="submission" date="2009-10" db="EMBL/GenBank/DDBJ databases">
        <title>The complete chromosome of Gordonia bronchialis DSM 43247.</title>
        <authorList>
            <consortium name="US DOE Joint Genome Institute (JGI-PGF)"/>
            <person name="Lucas S."/>
            <person name="Copeland A."/>
            <person name="Lapidus A."/>
            <person name="Glavina del Rio T."/>
            <person name="Dalin E."/>
            <person name="Tice H."/>
            <person name="Bruce D."/>
            <person name="Goodwin L."/>
            <person name="Pitluck S."/>
            <person name="Kyrpides N."/>
            <person name="Mavromatis K."/>
            <person name="Ivanova N."/>
            <person name="Ovchinnikova G."/>
            <person name="Saunders E."/>
            <person name="Brettin T."/>
            <person name="Detter J.C."/>
            <person name="Han C."/>
            <person name="Larimer F."/>
            <person name="Land M."/>
            <person name="Hauser L."/>
            <person name="Markowitz V."/>
            <person name="Cheng J.-F."/>
            <person name="Hugenholtz P."/>
            <person name="Woyke T."/>
            <person name="Wu D."/>
            <person name="Jando M."/>
            <person name="Schneider S."/>
            <person name="Goeker M."/>
            <person name="Klenk H.-P."/>
            <person name="Eisen J.A."/>
        </authorList>
    </citation>
    <scope>NUCLEOTIDE SEQUENCE [LARGE SCALE GENOMIC DNA]</scope>
    <source>
        <strain evidence="6">ATCC 25592 / DSM 43247 / BCRC 13721 / JCM 3198 / KCTC 3076 / NBRC 16047 / NCTC 10667</strain>
    </source>
</reference>
<feature type="chain" id="PRO_5003010255" evidence="3">
    <location>
        <begin position="39"/>
        <end position="233"/>
    </location>
</feature>
<dbReference type="RefSeq" id="WP_012833044.1">
    <property type="nucleotide sequence ID" value="NC_013441.1"/>
</dbReference>
<feature type="compositionally biased region" description="Low complexity" evidence="1">
    <location>
        <begin position="184"/>
        <end position="196"/>
    </location>
</feature>